<dbReference type="OrthoDB" id="377733at2759"/>
<dbReference type="InterPro" id="IPR018303">
    <property type="entry name" value="ATPase_P-typ_P_site"/>
</dbReference>
<dbReference type="InterPro" id="IPR032631">
    <property type="entry name" value="P-type_ATPase_N"/>
</dbReference>
<comment type="catalytic activity">
    <reaction evidence="12 16">
        <text>ATP + H2O + phospholipidSide 1 = ADP + phosphate + phospholipidSide 2.</text>
        <dbReference type="EC" id="7.6.2.1"/>
    </reaction>
</comment>
<feature type="transmembrane region" description="Helical" evidence="16">
    <location>
        <begin position="920"/>
        <end position="942"/>
    </location>
</feature>
<feature type="binding site" evidence="14">
    <location>
        <position position="666"/>
    </location>
    <ligand>
        <name>ATP</name>
        <dbReference type="ChEBI" id="CHEBI:30616"/>
    </ligand>
</feature>
<dbReference type="GO" id="GO:0140326">
    <property type="term" value="F:ATPase-coupled intramembrane lipid transporter activity"/>
    <property type="evidence" value="ECO:0007669"/>
    <property type="project" value="UniProtKB-EC"/>
</dbReference>
<dbReference type="PANTHER" id="PTHR24092">
    <property type="entry name" value="PROBABLE PHOSPHOLIPID-TRANSPORTING ATPASE"/>
    <property type="match status" value="1"/>
</dbReference>
<evidence type="ECO:0000256" key="7">
    <source>
        <dbReference type="ARBA" id="ARBA00022840"/>
    </source>
</evidence>
<evidence type="ECO:0000256" key="13">
    <source>
        <dbReference type="PIRSR" id="PIRSR606539-1"/>
    </source>
</evidence>
<feature type="binding site" evidence="14">
    <location>
        <position position="485"/>
    </location>
    <ligand>
        <name>ATP</name>
        <dbReference type="ChEBI" id="CHEBI:30616"/>
    </ligand>
</feature>
<feature type="domain" description="P-type ATPase N-terminal" evidence="18">
    <location>
        <begin position="20"/>
        <end position="72"/>
    </location>
</feature>
<feature type="binding site" evidence="14">
    <location>
        <position position="390"/>
    </location>
    <ligand>
        <name>ATP</name>
        <dbReference type="ChEBI" id="CHEBI:30616"/>
    </ligand>
</feature>
<feature type="binding site" evidence="14">
    <location>
        <position position="784"/>
    </location>
    <ligand>
        <name>ATP</name>
        <dbReference type="ChEBI" id="CHEBI:30616"/>
    </ligand>
</feature>
<dbReference type="SFLD" id="SFLDF00027">
    <property type="entry name" value="p-type_atpase"/>
    <property type="match status" value="1"/>
</dbReference>
<feature type="binding site" evidence="14">
    <location>
        <position position="531"/>
    </location>
    <ligand>
        <name>ATP</name>
        <dbReference type="ChEBI" id="CHEBI:30616"/>
    </ligand>
</feature>
<evidence type="ECO:0000256" key="3">
    <source>
        <dbReference type="ARBA" id="ARBA00008109"/>
    </source>
</evidence>
<dbReference type="GeneID" id="111594054"/>
<keyword evidence="4 16" id="KW-0812">Transmembrane</keyword>
<dbReference type="PROSITE" id="PS00154">
    <property type="entry name" value="ATPASE_E1_E2"/>
    <property type="match status" value="1"/>
</dbReference>
<dbReference type="Gene3D" id="3.40.50.1000">
    <property type="entry name" value="HAD superfamily/HAD-like"/>
    <property type="match status" value="1"/>
</dbReference>
<feature type="active site" description="4-aspartylphosphate intermediate" evidence="13">
    <location>
        <position position="389"/>
    </location>
</feature>
<feature type="transmembrane region" description="Helical" evidence="16">
    <location>
        <begin position="985"/>
        <end position="1006"/>
    </location>
</feature>
<dbReference type="Pfam" id="PF13246">
    <property type="entry name" value="Cation_ATPase"/>
    <property type="match status" value="1"/>
</dbReference>
<evidence type="ECO:0000256" key="9">
    <source>
        <dbReference type="ARBA" id="ARBA00022967"/>
    </source>
</evidence>
<dbReference type="Proteomes" id="UP000504633">
    <property type="component" value="Unplaced"/>
</dbReference>
<feature type="transmembrane region" description="Helical" evidence="16">
    <location>
        <begin position="275"/>
        <end position="293"/>
    </location>
</feature>
<keyword evidence="20" id="KW-1185">Reference proteome</keyword>
<feature type="binding site" evidence="15">
    <location>
        <position position="391"/>
    </location>
    <ligand>
        <name>Mg(2+)</name>
        <dbReference type="ChEBI" id="CHEBI:18420"/>
    </ligand>
</feature>
<dbReference type="NCBIfam" id="TIGR01652">
    <property type="entry name" value="ATPase-Plipid"/>
    <property type="match status" value="1"/>
</dbReference>
<keyword evidence="9 16" id="KW-1278">Translocase</keyword>
<dbReference type="InterPro" id="IPR032630">
    <property type="entry name" value="P_typ_ATPase_c"/>
</dbReference>
<feature type="binding site" evidence="14">
    <location>
        <position position="554"/>
    </location>
    <ligand>
        <name>ATP</name>
        <dbReference type="ChEBI" id="CHEBI:30616"/>
    </ligand>
</feature>
<evidence type="ECO:0000259" key="17">
    <source>
        <dbReference type="Pfam" id="PF00122"/>
    </source>
</evidence>
<dbReference type="SUPFAM" id="SSF56784">
    <property type="entry name" value="HAD-like"/>
    <property type="match status" value="1"/>
</dbReference>
<evidence type="ECO:0000256" key="8">
    <source>
        <dbReference type="ARBA" id="ARBA00022842"/>
    </source>
</evidence>
<feature type="binding site" evidence="14">
    <location>
        <position position="760"/>
    </location>
    <ligand>
        <name>ATP</name>
        <dbReference type="ChEBI" id="CHEBI:30616"/>
    </ligand>
</feature>
<feature type="binding site" evidence="14">
    <location>
        <position position="667"/>
    </location>
    <ligand>
        <name>ATP</name>
        <dbReference type="ChEBI" id="CHEBI:30616"/>
    </ligand>
</feature>
<evidence type="ECO:0000256" key="15">
    <source>
        <dbReference type="PIRSR" id="PIRSR606539-3"/>
    </source>
</evidence>
<evidence type="ECO:0000259" key="18">
    <source>
        <dbReference type="Pfam" id="PF16209"/>
    </source>
</evidence>
<feature type="transmembrane region" description="Helical" evidence="16">
    <location>
        <begin position="316"/>
        <end position="335"/>
    </location>
</feature>
<feature type="transmembrane region" description="Helical" evidence="16">
    <location>
        <begin position="870"/>
        <end position="889"/>
    </location>
</feature>
<feature type="domain" description="P-type ATPase C-terminal" evidence="19">
    <location>
        <begin position="806"/>
        <end position="1052"/>
    </location>
</feature>
<dbReference type="EC" id="7.6.2.1" evidence="16"/>
<feature type="binding site" evidence="14">
    <location>
        <position position="391"/>
    </location>
    <ligand>
        <name>ATP</name>
        <dbReference type="ChEBI" id="CHEBI:30616"/>
    </ligand>
</feature>
<proteinExistence type="inferred from homology"/>
<feature type="binding site" evidence="15">
    <location>
        <position position="780"/>
    </location>
    <ligand>
        <name>Mg(2+)</name>
        <dbReference type="ChEBI" id="CHEBI:18420"/>
    </ligand>
</feature>
<dbReference type="Gene3D" id="2.70.150.10">
    <property type="entry name" value="Calcium-transporting ATPase, cytoplasmic transduction domain A"/>
    <property type="match status" value="1"/>
</dbReference>
<dbReference type="InterPro" id="IPR023214">
    <property type="entry name" value="HAD_sf"/>
</dbReference>
<feature type="domain" description="P-type ATPase A" evidence="17">
    <location>
        <begin position="107"/>
        <end position="169"/>
    </location>
</feature>
<dbReference type="Pfam" id="PF16209">
    <property type="entry name" value="PhoLip_ATPase_N"/>
    <property type="match status" value="1"/>
</dbReference>
<dbReference type="GO" id="GO:0005783">
    <property type="term" value="C:endoplasmic reticulum"/>
    <property type="evidence" value="ECO:0007669"/>
    <property type="project" value="TreeGrafter"/>
</dbReference>
<feature type="transmembrane region" description="Helical" evidence="16">
    <location>
        <begin position="74"/>
        <end position="93"/>
    </location>
</feature>
<dbReference type="GO" id="GO:0016887">
    <property type="term" value="F:ATP hydrolysis activity"/>
    <property type="evidence" value="ECO:0007669"/>
    <property type="project" value="InterPro"/>
</dbReference>
<evidence type="ECO:0000259" key="19">
    <source>
        <dbReference type="Pfam" id="PF16212"/>
    </source>
</evidence>
<evidence type="ECO:0000256" key="5">
    <source>
        <dbReference type="ARBA" id="ARBA00022723"/>
    </source>
</evidence>
<dbReference type="SFLD" id="SFLDS00003">
    <property type="entry name" value="Haloacid_Dehalogenase"/>
    <property type="match status" value="1"/>
</dbReference>
<dbReference type="InterPro" id="IPR023298">
    <property type="entry name" value="ATPase_P-typ_TM_dom_sf"/>
</dbReference>
<feature type="transmembrane region" description="Helical" evidence="16">
    <location>
        <begin position="834"/>
        <end position="858"/>
    </location>
</feature>
<dbReference type="AlphaFoldDB" id="A0A6J1L8K7"/>
<feature type="binding site" evidence="14">
    <location>
        <position position="668"/>
    </location>
    <ligand>
        <name>ATP</name>
        <dbReference type="ChEBI" id="CHEBI:30616"/>
    </ligand>
</feature>
<comment type="subcellular location">
    <subcellularLocation>
        <location evidence="2">Endomembrane system</location>
    </subcellularLocation>
    <subcellularLocation>
        <location evidence="1 16">Membrane</location>
        <topology evidence="1 16">Multi-pass membrane protein</topology>
    </subcellularLocation>
</comment>
<evidence type="ECO:0000256" key="6">
    <source>
        <dbReference type="ARBA" id="ARBA00022741"/>
    </source>
</evidence>
<evidence type="ECO:0000256" key="11">
    <source>
        <dbReference type="ARBA" id="ARBA00023136"/>
    </source>
</evidence>
<keyword evidence="8 15" id="KW-0460">Magnesium</keyword>
<dbReference type="SUPFAM" id="SSF81660">
    <property type="entry name" value="Metal cation-transporting ATPase, ATP-binding domain N"/>
    <property type="match status" value="1"/>
</dbReference>
<feature type="transmembrane region" description="Helical" evidence="16">
    <location>
        <begin position="52"/>
        <end position="68"/>
    </location>
</feature>
<evidence type="ECO:0000256" key="12">
    <source>
        <dbReference type="ARBA" id="ARBA00034036"/>
    </source>
</evidence>
<keyword evidence="5 15" id="KW-0479">Metal-binding</keyword>
<comment type="similarity">
    <text evidence="3 16">Belongs to the cation transport ATPase (P-type) (TC 3.A.3) family. Type IV subfamily.</text>
</comment>
<evidence type="ECO:0000313" key="20">
    <source>
        <dbReference type="Proteomes" id="UP000504633"/>
    </source>
</evidence>
<dbReference type="PANTHER" id="PTHR24092:SF175">
    <property type="entry name" value="PHOSPHOLIPID-TRANSPORTING ATPASE"/>
    <property type="match status" value="1"/>
</dbReference>
<organism evidence="20 21">
    <name type="scientific">Drosophila hydei</name>
    <name type="common">Fruit fly</name>
    <dbReference type="NCBI Taxonomy" id="7224"/>
    <lineage>
        <taxon>Eukaryota</taxon>
        <taxon>Metazoa</taxon>
        <taxon>Ecdysozoa</taxon>
        <taxon>Arthropoda</taxon>
        <taxon>Hexapoda</taxon>
        <taxon>Insecta</taxon>
        <taxon>Pterygota</taxon>
        <taxon>Neoptera</taxon>
        <taxon>Endopterygota</taxon>
        <taxon>Diptera</taxon>
        <taxon>Brachycera</taxon>
        <taxon>Muscomorpha</taxon>
        <taxon>Ephydroidea</taxon>
        <taxon>Drosophilidae</taxon>
        <taxon>Drosophila</taxon>
    </lineage>
</organism>
<evidence type="ECO:0000256" key="16">
    <source>
        <dbReference type="RuleBase" id="RU362033"/>
    </source>
</evidence>
<dbReference type="InterPro" id="IPR008250">
    <property type="entry name" value="ATPase_P-typ_transduc_dom_A_sf"/>
</dbReference>
<feature type="binding site" evidence="14">
    <location>
        <position position="754"/>
    </location>
    <ligand>
        <name>ATP</name>
        <dbReference type="ChEBI" id="CHEBI:30616"/>
    </ligand>
</feature>
<dbReference type="SFLD" id="SFLDG00002">
    <property type="entry name" value="C1.7:_P-type_atpase_like"/>
    <property type="match status" value="1"/>
</dbReference>
<evidence type="ECO:0000256" key="10">
    <source>
        <dbReference type="ARBA" id="ARBA00022989"/>
    </source>
</evidence>
<evidence type="ECO:0000256" key="14">
    <source>
        <dbReference type="PIRSR" id="PIRSR606539-2"/>
    </source>
</evidence>
<name>A0A6J1L8K7_DROHY</name>
<comment type="cofactor">
    <cofactor evidence="15">
        <name>Mg(2+)</name>
        <dbReference type="ChEBI" id="CHEBI:18420"/>
    </cofactor>
</comment>
<dbReference type="InterPro" id="IPR006539">
    <property type="entry name" value="P-type_ATPase_IV"/>
</dbReference>
<evidence type="ECO:0000256" key="2">
    <source>
        <dbReference type="ARBA" id="ARBA00004308"/>
    </source>
</evidence>
<dbReference type="GO" id="GO:0045332">
    <property type="term" value="P:phospholipid translocation"/>
    <property type="evidence" value="ECO:0007669"/>
    <property type="project" value="TreeGrafter"/>
</dbReference>
<dbReference type="InterPro" id="IPR023299">
    <property type="entry name" value="ATPase_P-typ_cyto_dom_N"/>
</dbReference>
<dbReference type="InterPro" id="IPR001757">
    <property type="entry name" value="P_typ_ATPase"/>
</dbReference>
<dbReference type="GO" id="GO:0000287">
    <property type="term" value="F:magnesium ion binding"/>
    <property type="evidence" value="ECO:0007669"/>
    <property type="project" value="UniProtKB-UniRule"/>
</dbReference>
<dbReference type="InterPro" id="IPR044492">
    <property type="entry name" value="P_typ_ATPase_HD_dom"/>
</dbReference>
<evidence type="ECO:0000313" key="21">
    <source>
        <dbReference type="RefSeq" id="XP_023162940.2"/>
    </source>
</evidence>
<feature type="binding site" evidence="14">
    <location>
        <position position="586"/>
    </location>
    <ligand>
        <name>ATP</name>
        <dbReference type="ChEBI" id="CHEBI:30616"/>
    </ligand>
</feature>
<dbReference type="SUPFAM" id="SSF81653">
    <property type="entry name" value="Calcium ATPase, transduction domain A"/>
    <property type="match status" value="1"/>
</dbReference>
<dbReference type="FunFam" id="3.40.50.1000:FF:000034">
    <property type="entry name" value="Phospholipid-transporting ATPase"/>
    <property type="match status" value="1"/>
</dbReference>
<reference evidence="21" key="1">
    <citation type="submission" date="2025-08" db="UniProtKB">
        <authorList>
            <consortium name="RefSeq"/>
        </authorList>
    </citation>
    <scope>IDENTIFICATION</scope>
    <source>
        <strain evidence="21">15085-1641.00</strain>
        <tissue evidence="21">Whole body</tissue>
    </source>
</reference>
<dbReference type="Pfam" id="PF00122">
    <property type="entry name" value="E1-E2_ATPase"/>
    <property type="match status" value="1"/>
</dbReference>
<dbReference type="GO" id="GO:0005886">
    <property type="term" value="C:plasma membrane"/>
    <property type="evidence" value="ECO:0007669"/>
    <property type="project" value="TreeGrafter"/>
</dbReference>
<evidence type="ECO:0000256" key="1">
    <source>
        <dbReference type="ARBA" id="ARBA00004141"/>
    </source>
</evidence>
<evidence type="ECO:0000256" key="4">
    <source>
        <dbReference type="ARBA" id="ARBA00022692"/>
    </source>
</evidence>
<dbReference type="KEGG" id="dhe:111594054"/>
<dbReference type="Gene3D" id="3.40.1110.10">
    <property type="entry name" value="Calcium-transporting ATPase, cytoplasmic domain N"/>
    <property type="match status" value="1"/>
</dbReference>
<feature type="binding site" evidence="14">
    <location>
        <position position="389"/>
    </location>
    <ligand>
        <name>ATP</name>
        <dbReference type="ChEBI" id="CHEBI:30616"/>
    </ligand>
</feature>
<sequence length="1058" mass="119922">MLRSSSKEKEPLRITIGTPNQQKRLPFNRVRTTKYTWLTFIPLNFYEQFRRAVYFYFLLITIISFFVNDTISPLTSLLPLLFVMIVTALKEGIEDYWRSQNDKIVNTAKVAVIRNGKEQCIDSEYVVPGDLVVVTSTTYVPCDLVLLHSSSAENMCFVNTANLDGETNLKPIFAPTNYTYNVNDDVKHLGCIVCEPSTPDLYKFNGRIEANADGEDKPESIPLTIENILLRGVRIRGPERVVGCAIYTGMLTKLQLNSRYTGNKSASSELYINKFIIALIVGMVVVVFILYLFERQKSAEVYPTLYYLGPPINYNAIWQIFEDFLSFLILFNYMVPISMYMNIELYRVFGALFMRSDLNLYDEETNQPCGVNASNLNEDLGQINILFSDKTGTLTKNQMLFLKCYVNGHNYLLQNNQLYCPNTDESYELCATDTNVNNFFEALALCHTVEVITSSDDNSTETPSNQESLITSDIIDRYQASSPDEKAILEGCAKLGLIFQGTNCNSMYLTRIFGGRNYGVAHYERLHVLEFSSERKRMSIIVRDEMGIIWLYSKGAEAAILPRCKPTFSTALTDAQIVDYAKEGLRTLAVAKRRLTEEEYARFVTSCKDINIQITDRNKLLAACYETIEVDYDLLGATALEDALQDDVDKTLISLQEAGLKIWVLTGDKVETAFSIGMACKHIPQIANVHFLINITEREELQNRLNQIELDIASLISKPTCLVIDGITVSVLLLKLPEQFADVALKCKAVLCCRLSPLQKSEIVLLIKKSGKHITAAVGDGANDVSMIQEAHIGIGISGVEGKQAARSADYAIAKFFMLQRLLLVHGHYNNERLAFMVLFYCYKNIIITGCMALFQVYDLYSATSVYNELFLWLFDIIYISFSFTYLAISDKHYSESTLLRFPTLYKGIAHNKLASWKAFVIWILNGVFQTLTIFFFAYAVLYDCNVVFKQGQTADFSTFGTMLIMVLVIVGNLKVLLVSHYMSYLNFAFIIASIFAFILSTYLYNLDSSSTLYHVYNMFLTSPSMWLYIIICTVACLLPDFVMRAINDMFLDRSKSK</sequence>
<keyword evidence="10 16" id="KW-1133">Transmembrane helix</keyword>
<feature type="binding site" evidence="15">
    <location>
        <position position="784"/>
    </location>
    <ligand>
        <name>Mg(2+)</name>
        <dbReference type="ChEBI" id="CHEBI:18420"/>
    </ligand>
</feature>
<protein>
    <recommendedName>
        <fullName evidence="16">Phospholipid-transporting ATPase</fullName>
        <ecNumber evidence="16">7.6.2.1</ecNumber>
    </recommendedName>
</protein>
<dbReference type="PRINTS" id="PR00119">
    <property type="entry name" value="CATATPASE"/>
</dbReference>
<accession>A0A6J1L8K7</accession>
<dbReference type="Pfam" id="PF16212">
    <property type="entry name" value="PhoLip_ATPase_C"/>
    <property type="match status" value="1"/>
</dbReference>
<dbReference type="NCBIfam" id="TIGR01494">
    <property type="entry name" value="ATPase_P-type"/>
    <property type="match status" value="2"/>
</dbReference>
<dbReference type="RefSeq" id="XP_023162940.2">
    <property type="nucleotide sequence ID" value="XM_023307172.2"/>
</dbReference>
<gene>
    <name evidence="21" type="primary">LOC111594054</name>
</gene>
<feature type="transmembrane region" description="Helical" evidence="16">
    <location>
        <begin position="957"/>
        <end position="978"/>
    </location>
</feature>
<keyword evidence="11 16" id="KW-0472">Membrane</keyword>
<feature type="binding site" evidence="15">
    <location>
        <position position="389"/>
    </location>
    <ligand>
        <name>Mg(2+)</name>
        <dbReference type="ChEBI" id="CHEBI:18420"/>
    </ligand>
</feature>
<feature type="binding site" evidence="14">
    <location>
        <position position="783"/>
    </location>
    <ligand>
        <name>ATP</name>
        <dbReference type="ChEBI" id="CHEBI:30616"/>
    </ligand>
</feature>
<dbReference type="OMA" id="DAQITEY"/>
<dbReference type="SUPFAM" id="SSF81665">
    <property type="entry name" value="Calcium ATPase, transmembrane domain M"/>
    <property type="match status" value="1"/>
</dbReference>
<keyword evidence="7 14" id="KW-0067">ATP-binding</keyword>
<dbReference type="InterPro" id="IPR036412">
    <property type="entry name" value="HAD-like_sf"/>
</dbReference>
<feature type="transmembrane region" description="Helical" evidence="16">
    <location>
        <begin position="1026"/>
        <end position="1047"/>
    </location>
</feature>
<dbReference type="GO" id="GO:0005524">
    <property type="term" value="F:ATP binding"/>
    <property type="evidence" value="ECO:0007669"/>
    <property type="project" value="UniProtKB-UniRule"/>
</dbReference>
<keyword evidence="6 14" id="KW-0547">Nucleotide-binding</keyword>
<dbReference type="InterPro" id="IPR059000">
    <property type="entry name" value="ATPase_P-type_domA"/>
</dbReference>